<accession>A0A7J6TWY4</accession>
<feature type="transmembrane region" description="Helical" evidence="1">
    <location>
        <begin position="163"/>
        <end position="184"/>
    </location>
</feature>
<protein>
    <submittedName>
        <fullName evidence="2">Uncharacterized protein</fullName>
    </submittedName>
</protein>
<sequence length="228" mass="25908">MSVTCFLGELLISIIVCVLVLFLCVPAHVVLREQIINFSVTTAECTLEEDTDMLRKKIVDWYGSEENFNDTVKLKWSYIRSVQRMPQAVLSKQGTALLMFPYIMILWPRLACALSLTPDHKLVGAARDTVILCILLTCRAPLFAVASYRLHNRVAKLGRCARCLVISFLVVLALIYGASTFTAVRGRFFMGDDPWIPFSKMEPYAWSFIILPIVAMALVWWTQLHQRS</sequence>
<feature type="transmembrane region" description="Helical" evidence="1">
    <location>
        <begin position="204"/>
        <end position="222"/>
    </location>
</feature>
<evidence type="ECO:0000313" key="3">
    <source>
        <dbReference type="Proteomes" id="UP000574390"/>
    </source>
</evidence>
<evidence type="ECO:0000256" key="1">
    <source>
        <dbReference type="SAM" id="Phobius"/>
    </source>
</evidence>
<reference evidence="2 3" key="1">
    <citation type="submission" date="2020-04" db="EMBL/GenBank/DDBJ databases">
        <title>Perkinsus olseni comparative genomics.</title>
        <authorList>
            <person name="Bogema D.R."/>
        </authorList>
    </citation>
    <scope>NUCLEOTIDE SEQUENCE [LARGE SCALE GENOMIC DNA]</scope>
    <source>
        <strain evidence="2">ATCC PRA-205</strain>
    </source>
</reference>
<name>A0A7J6TWY4_PEROL</name>
<feature type="transmembrane region" description="Helical" evidence="1">
    <location>
        <begin position="6"/>
        <end position="31"/>
    </location>
</feature>
<comment type="caution">
    <text evidence="2">The sequence shown here is derived from an EMBL/GenBank/DDBJ whole genome shotgun (WGS) entry which is preliminary data.</text>
</comment>
<feature type="transmembrane region" description="Helical" evidence="1">
    <location>
        <begin position="129"/>
        <end position="151"/>
    </location>
</feature>
<proteinExistence type="predicted"/>
<gene>
    <name evidence="2" type="ORF">FOZ62_030378</name>
</gene>
<keyword evidence="1" id="KW-1133">Transmembrane helix</keyword>
<keyword evidence="1" id="KW-0472">Membrane</keyword>
<evidence type="ECO:0000313" key="2">
    <source>
        <dbReference type="EMBL" id="KAF4749768.1"/>
    </source>
</evidence>
<organism evidence="2 3">
    <name type="scientific">Perkinsus olseni</name>
    <name type="common">Perkinsus atlanticus</name>
    <dbReference type="NCBI Taxonomy" id="32597"/>
    <lineage>
        <taxon>Eukaryota</taxon>
        <taxon>Sar</taxon>
        <taxon>Alveolata</taxon>
        <taxon>Perkinsozoa</taxon>
        <taxon>Perkinsea</taxon>
        <taxon>Perkinsida</taxon>
        <taxon>Perkinsidae</taxon>
        <taxon>Perkinsus</taxon>
    </lineage>
</organism>
<dbReference type="EMBL" id="JABANM010004100">
    <property type="protein sequence ID" value="KAF4749768.1"/>
    <property type="molecule type" value="Genomic_DNA"/>
</dbReference>
<dbReference type="Proteomes" id="UP000574390">
    <property type="component" value="Unassembled WGS sequence"/>
</dbReference>
<feature type="transmembrane region" description="Helical" evidence="1">
    <location>
        <begin position="94"/>
        <end position="117"/>
    </location>
</feature>
<dbReference type="AlphaFoldDB" id="A0A7J6TWY4"/>
<keyword evidence="1" id="KW-0812">Transmembrane</keyword>